<proteinExistence type="predicted"/>
<comment type="caution">
    <text evidence="2">The sequence shown here is derived from an EMBL/GenBank/DDBJ whole genome shotgun (WGS) entry which is preliminary data.</text>
</comment>
<dbReference type="Pfam" id="PF01864">
    <property type="entry name" value="CarS-like"/>
    <property type="match status" value="1"/>
</dbReference>
<evidence type="ECO:0000313" key="2">
    <source>
        <dbReference type="EMBL" id="HGM58593.1"/>
    </source>
</evidence>
<feature type="transmembrane region" description="Helical" evidence="1">
    <location>
        <begin position="142"/>
        <end position="165"/>
    </location>
</feature>
<dbReference type="InterPro" id="IPR032690">
    <property type="entry name" value="CarS"/>
</dbReference>
<keyword evidence="1" id="KW-0472">Membrane</keyword>
<protein>
    <submittedName>
        <fullName evidence="2">CDP-archaeol synthase</fullName>
    </submittedName>
</protein>
<feature type="transmembrane region" description="Helical" evidence="1">
    <location>
        <begin position="111"/>
        <end position="130"/>
    </location>
</feature>
<dbReference type="PANTHER" id="PTHR39650:SF1">
    <property type="entry name" value="CDP-ARCHAEOL SYNTHASE"/>
    <property type="match status" value="1"/>
</dbReference>
<organism evidence="2">
    <name type="scientific">Staphylothermus marinus</name>
    <dbReference type="NCBI Taxonomy" id="2280"/>
    <lineage>
        <taxon>Archaea</taxon>
        <taxon>Thermoproteota</taxon>
        <taxon>Thermoprotei</taxon>
        <taxon>Desulfurococcales</taxon>
        <taxon>Desulfurococcaceae</taxon>
        <taxon>Staphylothermus</taxon>
    </lineage>
</organism>
<dbReference type="EMBL" id="DTBJ01000022">
    <property type="protein sequence ID" value="HGM58593.1"/>
    <property type="molecule type" value="Genomic_DNA"/>
</dbReference>
<keyword evidence="1" id="KW-1133">Transmembrane helix</keyword>
<evidence type="ECO:0000256" key="1">
    <source>
        <dbReference type="SAM" id="Phobius"/>
    </source>
</evidence>
<gene>
    <name evidence="2" type="ORF">ENU14_03265</name>
</gene>
<feature type="transmembrane region" description="Helical" evidence="1">
    <location>
        <begin position="53"/>
        <end position="74"/>
    </location>
</feature>
<dbReference type="PANTHER" id="PTHR39650">
    <property type="entry name" value="CDP-ARCHAEOL SYNTHASE"/>
    <property type="match status" value="1"/>
</dbReference>
<sequence>MDQLIDFINWFIKYFAVPMATNASPLLIRGKYCIDFNKLFIDNKPLFGSNKTWDGFIIGIYMGFSVSIVISIYFNELSYLVIGLGSSIFALIGDLIGSFIKRRLGIPSGGLLPILDQLDFIIFVSIYYILINIVEFYSKPLYIMISCIIVLILHVLTNNVAYYLGVKDKRW</sequence>
<accession>A0A7C4DA06</accession>
<dbReference type="AlphaFoldDB" id="A0A7C4DA06"/>
<feature type="transmembrane region" description="Helical" evidence="1">
    <location>
        <begin position="80"/>
        <end position="99"/>
    </location>
</feature>
<name>A0A7C4DA06_STAMA</name>
<keyword evidence="1" id="KW-0812">Transmembrane</keyword>
<reference evidence="2" key="1">
    <citation type="journal article" date="2020" name="mSystems">
        <title>Genome- and Community-Level Interaction Insights into Carbon Utilization and Element Cycling Functions of Hydrothermarchaeota in Hydrothermal Sediment.</title>
        <authorList>
            <person name="Zhou Z."/>
            <person name="Liu Y."/>
            <person name="Xu W."/>
            <person name="Pan J."/>
            <person name="Luo Z.H."/>
            <person name="Li M."/>
        </authorList>
    </citation>
    <scope>NUCLEOTIDE SEQUENCE [LARGE SCALE GENOMIC DNA]</scope>
    <source>
        <strain evidence="2">SpSt-642</strain>
    </source>
</reference>